<evidence type="ECO:0000313" key="1">
    <source>
        <dbReference type="EMBL" id="QPC82663.1"/>
    </source>
</evidence>
<organism evidence="1 2">
    <name type="scientific">Phototrophicus methaneseepsis</name>
    <dbReference type="NCBI Taxonomy" id="2710758"/>
    <lineage>
        <taxon>Bacteria</taxon>
        <taxon>Bacillati</taxon>
        <taxon>Chloroflexota</taxon>
        <taxon>Candidatus Thermofontia</taxon>
        <taxon>Phototrophicales</taxon>
        <taxon>Phototrophicaceae</taxon>
        <taxon>Phototrophicus</taxon>
    </lineage>
</organism>
<accession>A0A7S8IF82</accession>
<dbReference type="RefSeq" id="WP_195170732.1">
    <property type="nucleotide sequence ID" value="NZ_CP062983.1"/>
</dbReference>
<evidence type="ECO:0000313" key="2">
    <source>
        <dbReference type="Proteomes" id="UP000594468"/>
    </source>
</evidence>
<proteinExistence type="predicted"/>
<dbReference type="AlphaFoldDB" id="A0A7S8IF82"/>
<keyword evidence="2" id="KW-1185">Reference proteome</keyword>
<protein>
    <submittedName>
        <fullName evidence="1">Uncharacterized protein</fullName>
    </submittedName>
</protein>
<sequence length="136" mass="15309">MAAERTGYFKSSWLQEKRIAYIELIGKFDEQLVIDVNEHMRSLIDEGMRPVHLVLDATGLTGYPVNVRVLKQSSEASASHPDVGWLILIGFTNPVIKFFSSVLAQLFNLNFKQAESTEEAVSILRRVDITIETPAE</sequence>
<gene>
    <name evidence="1" type="ORF">G4Y79_23740</name>
</gene>
<reference evidence="1 2" key="1">
    <citation type="submission" date="2020-02" db="EMBL/GenBank/DDBJ databases">
        <authorList>
            <person name="Zheng R.K."/>
            <person name="Sun C.M."/>
        </authorList>
    </citation>
    <scope>NUCLEOTIDE SEQUENCE [LARGE SCALE GENOMIC DNA]</scope>
    <source>
        <strain evidence="2">rifampicinis</strain>
    </source>
</reference>
<dbReference type="Proteomes" id="UP000594468">
    <property type="component" value="Chromosome"/>
</dbReference>
<name>A0A7S8IF82_9CHLR</name>
<dbReference type="EMBL" id="CP062983">
    <property type="protein sequence ID" value="QPC82663.1"/>
    <property type="molecule type" value="Genomic_DNA"/>
</dbReference>
<dbReference type="KEGG" id="pmet:G4Y79_23740"/>